<organism evidence="1 2">
    <name type="scientific">Micromonospora musae</name>
    <dbReference type="NCBI Taxonomy" id="1894970"/>
    <lineage>
        <taxon>Bacteria</taxon>
        <taxon>Bacillati</taxon>
        <taxon>Actinomycetota</taxon>
        <taxon>Actinomycetes</taxon>
        <taxon>Micromonosporales</taxon>
        <taxon>Micromonosporaceae</taxon>
        <taxon>Micromonospora</taxon>
    </lineage>
</organism>
<accession>A0A3A9Y5T4</accession>
<gene>
    <name evidence="1" type="ORF">D7044_29305</name>
</gene>
<protein>
    <submittedName>
        <fullName evidence="1">Uncharacterized protein</fullName>
    </submittedName>
</protein>
<reference evidence="1 2" key="1">
    <citation type="submission" date="2018-09" db="EMBL/GenBank/DDBJ databases">
        <title>Micromonospora sp. nov. MS1-9, isolated from a root of Musa sp.</title>
        <authorList>
            <person name="Kuncharoen N."/>
            <person name="Kudo T."/>
            <person name="Ohkuma M."/>
            <person name="Yuki M."/>
            <person name="Tanasupawat S."/>
        </authorList>
    </citation>
    <scope>NUCLEOTIDE SEQUENCE [LARGE SCALE GENOMIC DNA]</scope>
    <source>
        <strain evidence="1 2">MS1-9</strain>
    </source>
</reference>
<dbReference type="Proteomes" id="UP000275865">
    <property type="component" value="Unassembled WGS sequence"/>
</dbReference>
<dbReference type="RefSeq" id="WP_120690832.1">
    <property type="nucleotide sequence ID" value="NZ_RAZT01000020.1"/>
</dbReference>
<name>A0A3A9Y5T4_9ACTN</name>
<proteinExistence type="predicted"/>
<dbReference type="EMBL" id="RAZT01000020">
    <property type="protein sequence ID" value="RKN26927.1"/>
    <property type="molecule type" value="Genomic_DNA"/>
</dbReference>
<sequence>MKDEFGHLDGSVPVVSRGKQVLQVISDITGARVSPIDEGEGASAVKDAIDFELIEVLTEDRMDISAVTERLLKDANQD</sequence>
<evidence type="ECO:0000313" key="1">
    <source>
        <dbReference type="EMBL" id="RKN26927.1"/>
    </source>
</evidence>
<comment type="caution">
    <text evidence="1">The sequence shown here is derived from an EMBL/GenBank/DDBJ whole genome shotgun (WGS) entry which is preliminary data.</text>
</comment>
<dbReference type="AlphaFoldDB" id="A0A3A9Y5T4"/>
<evidence type="ECO:0000313" key="2">
    <source>
        <dbReference type="Proteomes" id="UP000275865"/>
    </source>
</evidence>